<dbReference type="SUPFAM" id="SSF82199">
    <property type="entry name" value="SET domain"/>
    <property type="match status" value="1"/>
</dbReference>
<dbReference type="InterPro" id="IPR046341">
    <property type="entry name" value="SET_dom_sf"/>
</dbReference>
<reference evidence="1 2" key="1">
    <citation type="submission" date="2019-07" db="EMBL/GenBank/DDBJ databases">
        <title>De Novo Assembly of kiwifruit Actinidia rufa.</title>
        <authorList>
            <person name="Sugita-Konishi S."/>
            <person name="Sato K."/>
            <person name="Mori E."/>
            <person name="Abe Y."/>
            <person name="Kisaki G."/>
            <person name="Hamano K."/>
            <person name="Suezawa K."/>
            <person name="Otani M."/>
            <person name="Fukuda T."/>
            <person name="Manabe T."/>
            <person name="Gomi K."/>
            <person name="Tabuchi M."/>
            <person name="Akimitsu K."/>
            <person name="Kataoka I."/>
        </authorList>
    </citation>
    <scope>NUCLEOTIDE SEQUENCE [LARGE SCALE GENOMIC DNA]</scope>
    <source>
        <strain evidence="2">cv. Fuchu</strain>
    </source>
</reference>
<dbReference type="Proteomes" id="UP000585474">
    <property type="component" value="Unassembled WGS sequence"/>
</dbReference>
<name>A0A7J0F6S7_9ERIC</name>
<evidence type="ECO:0000313" key="2">
    <source>
        <dbReference type="Proteomes" id="UP000585474"/>
    </source>
</evidence>
<proteinExistence type="predicted"/>
<dbReference type="OrthoDB" id="1788326at2759"/>
<sequence>MASMATRDLYSITSKTPSLTHFRPLTCAAAAAAAATSSSPPCPSLRVPHSPDLIKWVRREVGFVHQAVKIAQVDPYGLGLVSSEEIPNGSDLVALPHHVPLKFGSIESDSGDGAYSVLVNLARQVPGMRFDLLEFEFGFEFSGSF</sequence>
<protein>
    <submittedName>
        <fullName evidence="1">Uncharacterized protein</fullName>
    </submittedName>
</protein>
<gene>
    <name evidence="1" type="ORF">Acr_09g0005920</name>
</gene>
<evidence type="ECO:0000313" key="1">
    <source>
        <dbReference type="EMBL" id="GFY94146.1"/>
    </source>
</evidence>
<keyword evidence="2" id="KW-1185">Reference proteome</keyword>
<dbReference type="AlphaFoldDB" id="A0A7J0F6S7"/>
<comment type="caution">
    <text evidence="1">The sequence shown here is derived from an EMBL/GenBank/DDBJ whole genome shotgun (WGS) entry which is preliminary data.</text>
</comment>
<organism evidence="1 2">
    <name type="scientific">Actinidia rufa</name>
    <dbReference type="NCBI Taxonomy" id="165716"/>
    <lineage>
        <taxon>Eukaryota</taxon>
        <taxon>Viridiplantae</taxon>
        <taxon>Streptophyta</taxon>
        <taxon>Embryophyta</taxon>
        <taxon>Tracheophyta</taxon>
        <taxon>Spermatophyta</taxon>
        <taxon>Magnoliopsida</taxon>
        <taxon>eudicotyledons</taxon>
        <taxon>Gunneridae</taxon>
        <taxon>Pentapetalae</taxon>
        <taxon>asterids</taxon>
        <taxon>Ericales</taxon>
        <taxon>Actinidiaceae</taxon>
        <taxon>Actinidia</taxon>
    </lineage>
</organism>
<dbReference type="EMBL" id="BJWL01000009">
    <property type="protein sequence ID" value="GFY94146.1"/>
    <property type="molecule type" value="Genomic_DNA"/>
</dbReference>
<accession>A0A7J0F6S7</accession>
<dbReference type="Gene3D" id="3.90.1410.10">
    <property type="entry name" value="set domain protein methyltransferase, domain 1"/>
    <property type="match status" value="1"/>
</dbReference>